<evidence type="ECO:0000256" key="2">
    <source>
        <dbReference type="ARBA" id="ARBA00023276"/>
    </source>
</evidence>
<name>A0A5R8WHD8_9BACT</name>
<keyword evidence="3" id="KW-0732">Signal</keyword>
<keyword evidence="1" id="KW-0602">Photosynthesis</keyword>
<dbReference type="GO" id="GO:0009523">
    <property type="term" value="C:photosystem II"/>
    <property type="evidence" value="ECO:0007669"/>
    <property type="project" value="UniProtKB-KW"/>
</dbReference>
<proteinExistence type="predicted"/>
<dbReference type="EMBL" id="VAJM01000022">
    <property type="protein sequence ID" value="TLM87373.1"/>
    <property type="molecule type" value="Genomic_DNA"/>
</dbReference>
<dbReference type="Proteomes" id="UP000305517">
    <property type="component" value="Unassembled WGS sequence"/>
</dbReference>
<dbReference type="CDD" id="cd15482">
    <property type="entry name" value="Sialidase_non-viral"/>
    <property type="match status" value="1"/>
</dbReference>
<comment type="caution">
    <text evidence="6">The sequence shown here is derived from an EMBL/GenBank/DDBJ whole genome shotgun (WGS) entry which is preliminary data.</text>
</comment>
<dbReference type="SUPFAM" id="SSF110296">
    <property type="entry name" value="Oligoxyloglucan reducing end-specific cellobiohydrolase"/>
    <property type="match status" value="3"/>
</dbReference>
<dbReference type="AlphaFoldDB" id="A0A5R8WHD8"/>
<organism evidence="6 7">
    <name type="scientific">Hymenobacter jeollabukensis</name>
    <dbReference type="NCBI Taxonomy" id="2025313"/>
    <lineage>
        <taxon>Bacteria</taxon>
        <taxon>Pseudomonadati</taxon>
        <taxon>Bacteroidota</taxon>
        <taxon>Cytophagia</taxon>
        <taxon>Cytophagales</taxon>
        <taxon>Hymenobacteraceae</taxon>
        <taxon>Hymenobacter</taxon>
    </lineage>
</organism>
<dbReference type="InterPro" id="IPR015943">
    <property type="entry name" value="WD40/YVTN_repeat-like_dom_sf"/>
</dbReference>
<dbReference type="Pfam" id="PF18962">
    <property type="entry name" value="Por_Secre_tail"/>
    <property type="match status" value="1"/>
</dbReference>
<feature type="domain" description="Secretion system C-terminal sorting" evidence="5">
    <location>
        <begin position="738"/>
        <end position="802"/>
    </location>
</feature>
<dbReference type="Pfam" id="PF14870">
    <property type="entry name" value="PSII_BNR"/>
    <property type="match status" value="1"/>
</dbReference>
<evidence type="ECO:0000259" key="4">
    <source>
        <dbReference type="Pfam" id="PF14870"/>
    </source>
</evidence>
<dbReference type="Gene3D" id="2.130.10.10">
    <property type="entry name" value="YVTN repeat-like/Quinoprotein amine dehydrogenase"/>
    <property type="match status" value="4"/>
</dbReference>
<evidence type="ECO:0000256" key="3">
    <source>
        <dbReference type="SAM" id="SignalP"/>
    </source>
</evidence>
<reference evidence="6 7" key="1">
    <citation type="submission" date="2019-05" db="EMBL/GenBank/DDBJ databases">
        <title>Hymenobacter edaphi sp. nov., isolated from abandoned arsenic-contaminated farmland soil.</title>
        <authorList>
            <person name="Nie L."/>
        </authorList>
    </citation>
    <scope>NUCLEOTIDE SEQUENCE [LARGE SCALE GENOMIC DNA]</scope>
    <source>
        <strain evidence="6 7">1-3-3-8</strain>
    </source>
</reference>
<evidence type="ECO:0000256" key="1">
    <source>
        <dbReference type="ARBA" id="ARBA00022531"/>
    </source>
</evidence>
<evidence type="ECO:0000259" key="5">
    <source>
        <dbReference type="Pfam" id="PF18962"/>
    </source>
</evidence>
<dbReference type="InterPro" id="IPR026444">
    <property type="entry name" value="Secre_tail"/>
</dbReference>
<sequence>MYMKQFFAWIICLLLVAVPARAQWQWLNPKPNAYAGREVRFVDANRGFVLQTPGMLLRTDDAGLSWQEVQRYPGAVDLEFSPEGTGYLLTRAGVLWRSTDRGTNWQRVSRAPQPVNNIYYGSDLQYPYASLHALRADTVVEVTENGLVRRSTDGGRSWQQASVTGVQRVLSSAFVSGRVGYVGASYGRIYKTIDGGASWVKLTEVSYVPSEITMLHFISPRIGFAHREHSDLLRTTDGGQTWAVLPNRLEDTYAMHFVSATTGFAVGDVGVVYTTTDAGASWTSLGPAGGGFYGGYGWTSVCFTSPSTGYVTGTGYRGPIMRTTDGGRTWLPLGPLMGDMQAVEFPGHGLTGYALSGSGLLKTTDGGDTWTVQAPVGGNRMACPDANTVVIAGGNSTVTRSGDGGQTWTSSTVPAQFPYGTNLIALEMVDSQVGYVAGDNNGLGPLLARTTDGGRSWQSISSGAPVNPLRYFSFPSATTGFALTYNTVYRTTNGGQSWQALNLSSMYVSSLAGLDFVDAQTGYVVDDSGQLFKTTDGGATWTASMLNRTRNYASGHPRNIRFFDRGNGCVQDDAGNVFRTTDGGANWLWERNLSSQSAAYTRNGQALVLGGRHGMLVRHSLAQPTRPFRARALPPVALTDSSATLAAALTTVNCSVDSLYFEYGPTSGVGYPQSTFAYNAPWYLPDSLRGPVFNGLQPATSYRVRLRFVHNGVRFYSTDTTFTTAERPAQPMPELVAYPNPTTGYLRVLAAGQRGRAHIELFSLQGHRVYQTDGAGLDLTNLPNGMYLLRVQLGDQVYRRRIVKQ</sequence>
<accession>A0A5R8WHD8</accession>
<feature type="domain" description="Photosynthesis system II assembly factor Ycf48/Hcf136-like" evidence="4">
    <location>
        <begin position="23"/>
        <end position="163"/>
    </location>
</feature>
<dbReference type="PANTHER" id="PTHR47199">
    <property type="entry name" value="PHOTOSYSTEM II STABILITY/ASSEMBLY FACTOR HCF136, CHLOROPLASTIC"/>
    <property type="match status" value="1"/>
</dbReference>
<dbReference type="InterPro" id="IPR028203">
    <property type="entry name" value="PSII_CF48-like_dom"/>
</dbReference>
<keyword evidence="7" id="KW-1185">Reference proteome</keyword>
<evidence type="ECO:0000313" key="6">
    <source>
        <dbReference type="EMBL" id="TLM87373.1"/>
    </source>
</evidence>
<protein>
    <submittedName>
        <fullName evidence="6">T9SS type A sorting domain-containing protein</fullName>
    </submittedName>
</protein>
<evidence type="ECO:0000313" key="7">
    <source>
        <dbReference type="Proteomes" id="UP000305517"/>
    </source>
</evidence>
<dbReference type="PANTHER" id="PTHR47199:SF2">
    <property type="entry name" value="PHOTOSYSTEM II STABILITY_ASSEMBLY FACTOR HCF136, CHLOROPLASTIC"/>
    <property type="match status" value="1"/>
</dbReference>
<dbReference type="GO" id="GO:0015979">
    <property type="term" value="P:photosynthesis"/>
    <property type="evidence" value="ECO:0007669"/>
    <property type="project" value="UniProtKB-KW"/>
</dbReference>
<dbReference type="OrthoDB" id="9757809at2"/>
<feature type="chain" id="PRO_5024437802" evidence="3">
    <location>
        <begin position="23"/>
        <end position="805"/>
    </location>
</feature>
<feature type="signal peptide" evidence="3">
    <location>
        <begin position="1"/>
        <end position="22"/>
    </location>
</feature>
<dbReference type="NCBIfam" id="TIGR04183">
    <property type="entry name" value="Por_Secre_tail"/>
    <property type="match status" value="1"/>
</dbReference>
<gene>
    <name evidence="6" type="ORF">FDY95_25590</name>
</gene>
<keyword evidence="2" id="KW-0604">Photosystem II</keyword>